<feature type="region of interest" description="Disordered" evidence="1">
    <location>
        <begin position="1"/>
        <end position="42"/>
    </location>
</feature>
<comment type="caution">
    <text evidence="3">The sequence shown here is derived from an EMBL/GenBank/DDBJ whole genome shotgun (WGS) entry which is preliminary data.</text>
</comment>
<keyword evidence="2" id="KW-0812">Transmembrane</keyword>
<dbReference type="AlphaFoldDB" id="A0ABD5WR69"/>
<protein>
    <recommendedName>
        <fullName evidence="5">Yip1 domain-containing protein</fullName>
    </recommendedName>
</protein>
<accession>A0ABD5WR69</accession>
<dbReference type="GeneID" id="79270062"/>
<evidence type="ECO:0000256" key="2">
    <source>
        <dbReference type="SAM" id="Phobius"/>
    </source>
</evidence>
<sequence length="187" mass="18949">MSSSPSYDSDTTGSGDSIDTDRLASSTETDTSDTGGSGDGGLLSGSTRETLAKFAAAPGAFILTYVVREVVFRPAAAGLGLIDLGLSLVRDGWAMIPDLLFGTPTNPGPLTDAAETVFIIPRSVTGALENSLAGLGLGAPLVFAFGILIQTAFLFALLFGGHAVLVSAIPGASGVTNTVGEVWGRIR</sequence>
<evidence type="ECO:0008006" key="5">
    <source>
        <dbReference type="Google" id="ProtNLM"/>
    </source>
</evidence>
<feature type="compositionally biased region" description="Low complexity" evidence="1">
    <location>
        <begin position="1"/>
        <end position="17"/>
    </location>
</feature>
<evidence type="ECO:0000313" key="4">
    <source>
        <dbReference type="Proteomes" id="UP001596388"/>
    </source>
</evidence>
<name>A0ABD5WR69_9EURY</name>
<gene>
    <name evidence="3" type="ORF">ACFQKD_01955</name>
</gene>
<feature type="transmembrane region" description="Helical" evidence="2">
    <location>
        <begin position="132"/>
        <end position="159"/>
    </location>
</feature>
<organism evidence="3 4">
    <name type="scientific">Halobaculum marinum</name>
    <dbReference type="NCBI Taxonomy" id="3031996"/>
    <lineage>
        <taxon>Archaea</taxon>
        <taxon>Methanobacteriati</taxon>
        <taxon>Methanobacteriota</taxon>
        <taxon>Stenosarchaea group</taxon>
        <taxon>Halobacteria</taxon>
        <taxon>Halobacteriales</taxon>
        <taxon>Haloferacaceae</taxon>
        <taxon>Halobaculum</taxon>
    </lineage>
</organism>
<dbReference type="Proteomes" id="UP001596388">
    <property type="component" value="Unassembled WGS sequence"/>
</dbReference>
<keyword evidence="2" id="KW-0472">Membrane</keyword>
<dbReference type="EMBL" id="JBHTAG010000002">
    <property type="protein sequence ID" value="MFC7096054.1"/>
    <property type="molecule type" value="Genomic_DNA"/>
</dbReference>
<feature type="compositionally biased region" description="Low complexity" evidence="1">
    <location>
        <begin position="25"/>
        <end position="34"/>
    </location>
</feature>
<evidence type="ECO:0000256" key="1">
    <source>
        <dbReference type="SAM" id="MobiDB-lite"/>
    </source>
</evidence>
<keyword evidence="4" id="KW-1185">Reference proteome</keyword>
<dbReference type="RefSeq" id="WP_276236462.1">
    <property type="nucleotide sequence ID" value="NZ_CP119989.1"/>
</dbReference>
<keyword evidence="2" id="KW-1133">Transmembrane helix</keyword>
<evidence type="ECO:0000313" key="3">
    <source>
        <dbReference type="EMBL" id="MFC7096054.1"/>
    </source>
</evidence>
<reference evidence="3 4" key="1">
    <citation type="journal article" date="2019" name="Int. J. Syst. Evol. Microbiol.">
        <title>The Global Catalogue of Microorganisms (GCM) 10K type strain sequencing project: providing services to taxonomists for standard genome sequencing and annotation.</title>
        <authorList>
            <consortium name="The Broad Institute Genomics Platform"/>
            <consortium name="The Broad Institute Genome Sequencing Center for Infectious Disease"/>
            <person name="Wu L."/>
            <person name="Ma J."/>
        </authorList>
    </citation>
    <scope>NUCLEOTIDE SEQUENCE [LARGE SCALE GENOMIC DNA]</scope>
    <source>
        <strain evidence="3 4">DT55</strain>
    </source>
</reference>
<proteinExistence type="predicted"/>